<dbReference type="EMBL" id="MTBD01000030">
    <property type="protein sequence ID" value="PRP69364.1"/>
    <property type="molecule type" value="Genomic_DNA"/>
</dbReference>
<feature type="domain" description="N-acetyltransferase" evidence="3">
    <location>
        <begin position="7"/>
        <end position="164"/>
    </location>
</feature>
<protein>
    <recommendedName>
        <fullName evidence="3">N-acetyltransferase domain-containing protein</fullName>
    </recommendedName>
</protein>
<evidence type="ECO:0000313" key="4">
    <source>
        <dbReference type="EMBL" id="PRP69364.1"/>
    </source>
</evidence>
<dbReference type="GO" id="GO:0016747">
    <property type="term" value="F:acyltransferase activity, transferring groups other than amino-acyl groups"/>
    <property type="evidence" value="ECO:0007669"/>
    <property type="project" value="InterPro"/>
</dbReference>
<proteinExistence type="predicted"/>
<dbReference type="Gene3D" id="3.40.630.30">
    <property type="match status" value="1"/>
</dbReference>
<dbReference type="CDD" id="cd04301">
    <property type="entry name" value="NAT_SF"/>
    <property type="match status" value="1"/>
</dbReference>
<evidence type="ECO:0000256" key="1">
    <source>
        <dbReference type="ARBA" id="ARBA00022679"/>
    </source>
</evidence>
<dbReference type="SUPFAM" id="SSF55729">
    <property type="entry name" value="Acyl-CoA N-acyltransferases (Nat)"/>
    <property type="match status" value="1"/>
</dbReference>
<dbReference type="OrthoDB" id="336415at2"/>
<keyword evidence="2" id="KW-0012">Acyltransferase</keyword>
<evidence type="ECO:0000256" key="2">
    <source>
        <dbReference type="ARBA" id="ARBA00023315"/>
    </source>
</evidence>
<keyword evidence="1" id="KW-0808">Transferase</keyword>
<name>A0A1S1XAF3_9NEIS</name>
<dbReference type="PANTHER" id="PTHR43420:SF49">
    <property type="entry name" value="AMINO GROUP ACETYL TRANSFERASE"/>
    <property type="match status" value="1"/>
</dbReference>
<dbReference type="Pfam" id="PF00583">
    <property type="entry name" value="Acetyltransf_1"/>
    <property type="match status" value="1"/>
</dbReference>
<evidence type="ECO:0000259" key="3">
    <source>
        <dbReference type="PROSITE" id="PS51186"/>
    </source>
</evidence>
<reference evidence="4 5" key="1">
    <citation type="submission" date="2017-01" db="EMBL/GenBank/DDBJ databases">
        <title>New insights into the genetic diversity of Chromobacterium isolated from tropical freshwater lake.</title>
        <authorList>
            <person name="Santos A.B."/>
            <person name="Nascimento A.M."/>
            <person name="Da Silva P.C."/>
        </authorList>
    </citation>
    <scope>NUCLEOTIDE SEQUENCE [LARGE SCALE GENOMIC DNA]</scope>
    <source>
        <strain evidence="4 5">56AF</strain>
    </source>
</reference>
<dbReference type="RefSeq" id="WP_071109345.1">
    <property type="nucleotide sequence ID" value="NZ_CAWMOE010000013.1"/>
</dbReference>
<comment type="caution">
    <text evidence="4">The sequence shown here is derived from an EMBL/GenBank/DDBJ whole genome shotgun (WGS) entry which is preliminary data.</text>
</comment>
<dbReference type="PANTHER" id="PTHR43420">
    <property type="entry name" value="ACETYLTRANSFERASE"/>
    <property type="match status" value="1"/>
</dbReference>
<dbReference type="InterPro" id="IPR016181">
    <property type="entry name" value="Acyl_CoA_acyltransferase"/>
</dbReference>
<dbReference type="InterPro" id="IPR050680">
    <property type="entry name" value="YpeA/RimI_acetyltransf"/>
</dbReference>
<sequence>MSQAHSYSIRASEPSDAAAIHRIKTQPGVYPGTLQLPYQPLSATEKQLLEQPAHVHALVACNEAGDVVGWGGLIGNDRARTRHAASLFMLVDQDWQGRGVGSALMRAVLDLADNWLGLIRIELKVVHDNAPAIALYEKFGFEYEGRLKRETLRAGKLEDVLAMSRLHWPRRAES</sequence>
<evidence type="ECO:0000313" key="5">
    <source>
        <dbReference type="Proteomes" id="UP000239469"/>
    </source>
</evidence>
<organism evidence="4 5">
    <name type="scientific">Chromobacterium amazonense</name>
    <dbReference type="NCBI Taxonomy" id="1382803"/>
    <lineage>
        <taxon>Bacteria</taxon>
        <taxon>Pseudomonadati</taxon>
        <taxon>Pseudomonadota</taxon>
        <taxon>Betaproteobacteria</taxon>
        <taxon>Neisseriales</taxon>
        <taxon>Chromobacteriaceae</taxon>
        <taxon>Chromobacterium</taxon>
    </lineage>
</organism>
<dbReference type="Proteomes" id="UP000239469">
    <property type="component" value="Unassembled WGS sequence"/>
</dbReference>
<accession>A0A1S1XAF3</accession>
<dbReference type="InterPro" id="IPR000182">
    <property type="entry name" value="GNAT_dom"/>
</dbReference>
<dbReference type="AlphaFoldDB" id="A0A1S1XAF3"/>
<dbReference type="PROSITE" id="PS51186">
    <property type="entry name" value="GNAT"/>
    <property type="match status" value="1"/>
</dbReference>
<gene>
    <name evidence="4" type="ORF">BUE93_16395</name>
</gene>